<feature type="compositionally biased region" description="Polar residues" evidence="2">
    <location>
        <begin position="280"/>
        <end position="291"/>
    </location>
</feature>
<dbReference type="EMBL" id="JAOQBH010000003">
    <property type="protein sequence ID" value="KAJ4138634.1"/>
    <property type="molecule type" value="Genomic_DNA"/>
</dbReference>
<comment type="caution">
    <text evidence="3">The sequence shown here is derived from an EMBL/GenBank/DDBJ whole genome shotgun (WGS) entry which is preliminary data.</text>
</comment>
<sequence length="740" mass="82116">MRFSPTPSSPSNSQNCAMDHPDFARLLSGKTPPPFPKSPGASVNPHEEDFFWPSQSVTSTTLAKIRDRLELDLDDIEECALVLNGLSASNGFLFTPKLFQALGDSPRAVWYGRHTLFIVGEPGFYSLLHWDRCNPHYIAHYDPLQDRLPFTCPPGVQRLVKATFHHGSCPNLPISRMKCPKSSVVDSAFYSVCFAHALLVGQPIPERPVPKVLFDTMRNFHENPAPTTYNVVQMRPSRRSALGPLEWLIPDAKVPSTSSAAPRLQNVSPCTSIKVAQAGDSAQGTTASSTPMPRDFPSRLATSEVIGSPATYKGEQAESILDGSLPVRSAPTSSGAVPGTSPTNGPSAKGKEPATSSTNDLSTKDKRLEAGASNHPSAKGKERQGSWREQWCELVDKCTEIERQGKLLVQLQAEEDQAELEEAFNKFATAENDALVANGKEPRYPPFKEFMLDGVNQPFKLAKVKSELADMMLEVTGAAAKNGLSPDQSPKFHEMLSICADRRGVPEVPSKISKIFKYRKPQTGIVKGKLPFFIHSPSAKEKKCEARVTTAPLGKGKERQGRLYEEVMAEYTEKGFAFAKATSEKKVASAAVFLAKNRLYGLDVDLSELKEWLEFRMLTQEELTKACDRASLFVSGLLRDCILNRNCRAEEAEKDDLMVDIYLKRMKGKPLREELERLEEEFKAKDEAYTEILNQFVNPFMKKGFLDDARSGAFSDQTLSDDYVKYWEGLFGSREFLSYL</sequence>
<evidence type="ECO:0000313" key="3">
    <source>
        <dbReference type="EMBL" id="KAJ4138634.1"/>
    </source>
</evidence>
<keyword evidence="1" id="KW-0175">Coiled coil</keyword>
<reference evidence="3" key="1">
    <citation type="submission" date="2022-09" db="EMBL/GenBank/DDBJ databases">
        <title>Fusarium specimens isolated from Avocado Roots.</title>
        <authorList>
            <person name="Stajich J."/>
            <person name="Roper C."/>
            <person name="Heimlech-Rivalta G."/>
        </authorList>
    </citation>
    <scope>NUCLEOTIDE SEQUENCE</scope>
    <source>
        <strain evidence="3">CF00095</strain>
    </source>
</reference>
<evidence type="ECO:0000256" key="2">
    <source>
        <dbReference type="SAM" id="MobiDB-lite"/>
    </source>
</evidence>
<feature type="compositionally biased region" description="Low complexity" evidence="2">
    <location>
        <begin position="1"/>
        <end position="13"/>
    </location>
</feature>
<proteinExistence type="predicted"/>
<feature type="region of interest" description="Disordered" evidence="2">
    <location>
        <begin position="1"/>
        <end position="43"/>
    </location>
</feature>
<feature type="region of interest" description="Disordered" evidence="2">
    <location>
        <begin position="277"/>
        <end position="298"/>
    </location>
</feature>
<feature type="region of interest" description="Disordered" evidence="2">
    <location>
        <begin position="325"/>
        <end position="386"/>
    </location>
</feature>
<feature type="compositionally biased region" description="Polar residues" evidence="2">
    <location>
        <begin position="330"/>
        <end position="346"/>
    </location>
</feature>
<evidence type="ECO:0000256" key="1">
    <source>
        <dbReference type="SAM" id="Coils"/>
    </source>
</evidence>
<protein>
    <submittedName>
        <fullName evidence="3">Uncharacterized protein</fullName>
    </submittedName>
</protein>
<name>A0ABQ8RNZ1_FUSEQ</name>
<evidence type="ECO:0000313" key="4">
    <source>
        <dbReference type="Proteomes" id="UP001152024"/>
    </source>
</evidence>
<dbReference type="Proteomes" id="UP001152024">
    <property type="component" value="Unassembled WGS sequence"/>
</dbReference>
<feature type="coiled-coil region" evidence="1">
    <location>
        <begin position="401"/>
        <end position="433"/>
    </location>
</feature>
<organism evidence="3 4">
    <name type="scientific">Fusarium equiseti</name>
    <name type="common">Fusarium scirpi</name>
    <dbReference type="NCBI Taxonomy" id="61235"/>
    <lineage>
        <taxon>Eukaryota</taxon>
        <taxon>Fungi</taxon>
        <taxon>Dikarya</taxon>
        <taxon>Ascomycota</taxon>
        <taxon>Pezizomycotina</taxon>
        <taxon>Sordariomycetes</taxon>
        <taxon>Hypocreomycetidae</taxon>
        <taxon>Hypocreales</taxon>
        <taxon>Nectriaceae</taxon>
        <taxon>Fusarium</taxon>
        <taxon>Fusarium incarnatum-equiseti species complex</taxon>
    </lineage>
</organism>
<keyword evidence="4" id="KW-1185">Reference proteome</keyword>
<gene>
    <name evidence="3" type="ORF">NW768_002484</name>
</gene>
<accession>A0ABQ8RNZ1</accession>